<sequence length="332" mass="34740">MQRHPTRRACLALGAIAFGLAGPACVLADEVWPQPGKPIRIIVPLPAGSGSDVAARLLGKLMSDELKGHPVIIENKPGASTFIGAQEVARAPADGHTLLYTIVVTHTQNPHLYAKLPYDPVKDFTPLAQVMKSATVLIAPPNAPFNNLKELVAYAKAQPGALNYASYSPGSTSHLNAELLQMRTGTKMLHVPYKGATDASRALVAGDVQIYFDGTASAVSLIKAGKAKGIGAATPTRVPVLPDLPTIQEQGVDGINIVGWQGVFGSGKMSPALTEKVSTVISKASRSREMLSLIETQGNEASGAGAAEFARIVASDSVKWGEVIKAAGIRLD</sequence>
<keyword evidence="2" id="KW-0732">Signal</keyword>
<organism evidence="3 4">
    <name type="scientific">Diaphorobacter ruginosibacter</name>
    <dbReference type="NCBI Taxonomy" id="1715720"/>
    <lineage>
        <taxon>Bacteria</taxon>
        <taxon>Pseudomonadati</taxon>
        <taxon>Pseudomonadota</taxon>
        <taxon>Betaproteobacteria</taxon>
        <taxon>Burkholderiales</taxon>
        <taxon>Comamonadaceae</taxon>
        <taxon>Diaphorobacter</taxon>
    </lineage>
</organism>
<feature type="chain" id="PRO_5029019663" evidence="2">
    <location>
        <begin position="29"/>
        <end position="332"/>
    </location>
</feature>
<feature type="signal peptide" evidence="2">
    <location>
        <begin position="1"/>
        <end position="28"/>
    </location>
</feature>
<dbReference type="CDD" id="cd07012">
    <property type="entry name" value="PBP2_Bug_TTT"/>
    <property type="match status" value="1"/>
</dbReference>
<keyword evidence="4" id="KW-1185">Reference proteome</keyword>
<name>A0A7G9RJP9_9BURK</name>
<dbReference type="Proteomes" id="UP000515811">
    <property type="component" value="Chromosome"/>
</dbReference>
<comment type="similarity">
    <text evidence="1">Belongs to the UPF0065 (bug) family.</text>
</comment>
<evidence type="ECO:0000313" key="3">
    <source>
        <dbReference type="EMBL" id="QNN55824.1"/>
    </source>
</evidence>
<reference evidence="3 4" key="1">
    <citation type="submission" date="2020-08" db="EMBL/GenBank/DDBJ databases">
        <title>Genome sequence of Diaphorobacter ruginosibacter DSM 27467T.</title>
        <authorList>
            <person name="Hyun D.-W."/>
            <person name="Bae J.-W."/>
        </authorList>
    </citation>
    <scope>NUCLEOTIDE SEQUENCE [LARGE SCALE GENOMIC DNA]</scope>
    <source>
        <strain evidence="3 4">DSM 27467</strain>
    </source>
</reference>
<dbReference type="Pfam" id="PF03401">
    <property type="entry name" value="TctC"/>
    <property type="match status" value="1"/>
</dbReference>
<evidence type="ECO:0000313" key="4">
    <source>
        <dbReference type="Proteomes" id="UP000515811"/>
    </source>
</evidence>
<dbReference type="SUPFAM" id="SSF53850">
    <property type="entry name" value="Periplasmic binding protein-like II"/>
    <property type="match status" value="1"/>
</dbReference>
<gene>
    <name evidence="3" type="ORF">H9K76_14555</name>
</gene>
<dbReference type="PIRSF" id="PIRSF017082">
    <property type="entry name" value="YflP"/>
    <property type="match status" value="1"/>
</dbReference>
<dbReference type="Gene3D" id="3.40.190.10">
    <property type="entry name" value="Periplasmic binding protein-like II"/>
    <property type="match status" value="1"/>
</dbReference>
<evidence type="ECO:0000256" key="2">
    <source>
        <dbReference type="SAM" id="SignalP"/>
    </source>
</evidence>
<dbReference type="KEGG" id="drg:H9K76_14555"/>
<dbReference type="Gene3D" id="3.40.190.150">
    <property type="entry name" value="Bordetella uptake gene, domain 1"/>
    <property type="match status" value="1"/>
</dbReference>
<dbReference type="PANTHER" id="PTHR42928">
    <property type="entry name" value="TRICARBOXYLATE-BINDING PROTEIN"/>
    <property type="match status" value="1"/>
</dbReference>
<dbReference type="RefSeq" id="WP_187596097.1">
    <property type="nucleotide sequence ID" value="NZ_CP060714.1"/>
</dbReference>
<protein>
    <submittedName>
        <fullName evidence="3">Tripartite tricarboxylate transporter substrate binding protein</fullName>
    </submittedName>
</protein>
<proteinExistence type="inferred from homology"/>
<dbReference type="PANTHER" id="PTHR42928:SF5">
    <property type="entry name" value="BLR1237 PROTEIN"/>
    <property type="match status" value="1"/>
</dbReference>
<dbReference type="EMBL" id="CP060714">
    <property type="protein sequence ID" value="QNN55824.1"/>
    <property type="molecule type" value="Genomic_DNA"/>
</dbReference>
<dbReference type="InterPro" id="IPR042100">
    <property type="entry name" value="Bug_dom1"/>
</dbReference>
<accession>A0A7G9RJP9</accession>
<dbReference type="AlphaFoldDB" id="A0A7G9RJP9"/>
<dbReference type="InterPro" id="IPR005064">
    <property type="entry name" value="BUG"/>
</dbReference>
<evidence type="ECO:0000256" key="1">
    <source>
        <dbReference type="ARBA" id="ARBA00006987"/>
    </source>
</evidence>